<sequence length="254" mass="27920">MNSSRLGILLGIVFGALLVAAAIAIFIRLQLYKKLSSLTRQRAPILSQDAHRKPEGRKDRCRGDSFTSAQNRFGSHRTLQKTEEKLKSCPSDCCRIPDNEDENHSSGGDDVPEEEENQNLESDSDSGSRILEEENSESGLSDCCCILEKVEKNLESNSSGGCHNPEDVIQRESFSKPVSDFVIKDYVERTDKWMSCSLLSNFATAAPPAALLDDRMTLDMDAVLSDFVRSTGAEPGLARDLLEGKPGTLEMLSS</sequence>
<name>A0ACB8E4V4_9SAUR</name>
<dbReference type="EMBL" id="CM037630">
    <property type="protein sequence ID" value="KAH7987405.1"/>
    <property type="molecule type" value="Genomic_DNA"/>
</dbReference>
<gene>
    <name evidence="1" type="ORF">K3G42_004570</name>
</gene>
<organism evidence="1 2">
    <name type="scientific">Sphaerodactylus townsendi</name>
    <dbReference type="NCBI Taxonomy" id="933632"/>
    <lineage>
        <taxon>Eukaryota</taxon>
        <taxon>Metazoa</taxon>
        <taxon>Chordata</taxon>
        <taxon>Craniata</taxon>
        <taxon>Vertebrata</taxon>
        <taxon>Euteleostomi</taxon>
        <taxon>Lepidosauria</taxon>
        <taxon>Squamata</taxon>
        <taxon>Bifurcata</taxon>
        <taxon>Gekkota</taxon>
        <taxon>Sphaerodactylidae</taxon>
        <taxon>Sphaerodactylus</taxon>
    </lineage>
</organism>
<dbReference type="Proteomes" id="UP000827872">
    <property type="component" value="Linkage Group LG17"/>
</dbReference>
<proteinExistence type="predicted"/>
<evidence type="ECO:0000313" key="2">
    <source>
        <dbReference type="Proteomes" id="UP000827872"/>
    </source>
</evidence>
<protein>
    <submittedName>
        <fullName evidence="1">Uncharacterized protein</fullName>
    </submittedName>
</protein>
<keyword evidence="2" id="KW-1185">Reference proteome</keyword>
<accession>A0ACB8E4V4</accession>
<reference evidence="1" key="1">
    <citation type="submission" date="2021-08" db="EMBL/GenBank/DDBJ databases">
        <title>The first chromosome-level gecko genome reveals the dynamic sex chromosomes of Neotropical dwarf geckos (Sphaerodactylidae: Sphaerodactylus).</title>
        <authorList>
            <person name="Pinto B.J."/>
            <person name="Keating S.E."/>
            <person name="Gamble T."/>
        </authorList>
    </citation>
    <scope>NUCLEOTIDE SEQUENCE</scope>
    <source>
        <strain evidence="1">TG3544</strain>
    </source>
</reference>
<evidence type="ECO:0000313" key="1">
    <source>
        <dbReference type="EMBL" id="KAH7987405.1"/>
    </source>
</evidence>
<comment type="caution">
    <text evidence="1">The sequence shown here is derived from an EMBL/GenBank/DDBJ whole genome shotgun (WGS) entry which is preliminary data.</text>
</comment>